<name>A0A6N8I1Z3_9FIRM</name>
<dbReference type="Gene3D" id="3.90.950.10">
    <property type="match status" value="1"/>
</dbReference>
<dbReference type="CDD" id="cd00515">
    <property type="entry name" value="HAM1"/>
    <property type="match status" value="1"/>
</dbReference>
<dbReference type="RefSeq" id="WP_066650534.1">
    <property type="nucleotide sequence ID" value="NZ_CP060286.1"/>
</dbReference>
<comment type="catalytic activity">
    <reaction evidence="10">
        <text>ITP + H2O = IMP + diphosphate + H(+)</text>
        <dbReference type="Rhea" id="RHEA:29399"/>
        <dbReference type="ChEBI" id="CHEBI:15377"/>
        <dbReference type="ChEBI" id="CHEBI:15378"/>
        <dbReference type="ChEBI" id="CHEBI:33019"/>
        <dbReference type="ChEBI" id="CHEBI:58053"/>
        <dbReference type="ChEBI" id="CHEBI:61402"/>
        <dbReference type="EC" id="3.6.1.66"/>
    </reaction>
</comment>
<keyword evidence="14" id="KW-1185">Reference proteome</keyword>
<dbReference type="AlphaFoldDB" id="A0A6N8I1Z3"/>
<accession>A0A6N8I1Z3</accession>
<dbReference type="GO" id="GO:0046872">
    <property type="term" value="F:metal ion binding"/>
    <property type="evidence" value="ECO:0007669"/>
    <property type="project" value="UniProtKB-KW"/>
</dbReference>
<dbReference type="GO" id="GO:0036220">
    <property type="term" value="F:ITP diphosphatase activity"/>
    <property type="evidence" value="ECO:0007669"/>
    <property type="project" value="UniProtKB-UniRule"/>
</dbReference>
<dbReference type="PANTHER" id="PTHR11067">
    <property type="entry name" value="INOSINE TRIPHOSPHATE PYROPHOSPHATASE/HAM1 PROTEIN"/>
    <property type="match status" value="1"/>
</dbReference>
<dbReference type="GO" id="GO:0000166">
    <property type="term" value="F:nucleotide binding"/>
    <property type="evidence" value="ECO:0007669"/>
    <property type="project" value="UniProtKB-KW"/>
</dbReference>
<evidence type="ECO:0000256" key="8">
    <source>
        <dbReference type="ARBA" id="ARBA00051875"/>
    </source>
</evidence>
<dbReference type="InterPro" id="IPR002637">
    <property type="entry name" value="RdgB/HAM1"/>
</dbReference>
<dbReference type="EMBL" id="CP060286">
    <property type="protein sequence ID" value="QNK41131.1"/>
    <property type="molecule type" value="Genomic_DNA"/>
</dbReference>
<keyword evidence="5 10" id="KW-0378">Hydrolase</keyword>
<dbReference type="KEGG" id="cfem:HCR03_02120"/>
<keyword evidence="3 10" id="KW-0479">Metal-binding</keyword>
<dbReference type="HAMAP" id="MF_01405">
    <property type="entry name" value="Non_canon_purine_NTPase"/>
    <property type="match status" value="1"/>
</dbReference>
<dbReference type="GO" id="GO:0017111">
    <property type="term" value="F:ribonucleoside triphosphate phosphatase activity"/>
    <property type="evidence" value="ECO:0007669"/>
    <property type="project" value="InterPro"/>
</dbReference>
<dbReference type="GO" id="GO:0009146">
    <property type="term" value="P:purine nucleoside triphosphate catabolic process"/>
    <property type="evidence" value="ECO:0007669"/>
    <property type="project" value="UniProtKB-UniRule"/>
</dbReference>
<protein>
    <recommendedName>
        <fullName evidence="10">dITP/XTP pyrophosphatase</fullName>
        <ecNumber evidence="10">3.6.1.66</ecNumber>
    </recommendedName>
    <alternativeName>
        <fullName evidence="10">Non-canonical purine NTP pyrophosphatase</fullName>
    </alternativeName>
    <alternativeName>
        <fullName evidence="10">Non-standard purine NTP pyrophosphatase</fullName>
    </alternativeName>
    <alternativeName>
        <fullName evidence="10">Nucleoside-triphosphate diphosphatase</fullName>
    </alternativeName>
    <alternativeName>
        <fullName evidence="10">Nucleoside-triphosphate pyrophosphatase</fullName>
        <shortName evidence="10">NTPase</shortName>
    </alternativeName>
</protein>
<sequence length="192" mass="20734">MKLIIATHNPDKIKEFERILSPLSVTVTTAKLDEVEETGSTFEENAFLKADAACRATGLPAVADDSGLAVDILNGEPGVYSARYAGEGASSEDCNRKLLHALRDLPAEKRSARFVCAICCVFPNGDIITARGECEGSIAFSPRGSGGFGYDPLFLVGGRSFGELSGDEKDKISHRGRALREFAEKLKKYEEQ</sequence>
<feature type="active site" description="Proton acceptor" evidence="10">
    <location>
        <position position="65"/>
    </location>
</feature>
<evidence type="ECO:0000256" key="11">
    <source>
        <dbReference type="RuleBase" id="RU003781"/>
    </source>
</evidence>
<accession>A0A7G8TBZ0</accession>
<proteinExistence type="inferred from homology"/>
<feature type="binding site" evidence="10">
    <location>
        <position position="36"/>
    </location>
    <ligand>
        <name>Mg(2+)</name>
        <dbReference type="ChEBI" id="CHEBI:18420"/>
    </ligand>
</feature>
<comment type="function">
    <text evidence="10">Pyrophosphatase that catalyzes the hydrolysis of nucleoside triphosphates to their monophosphate derivatives, with a high preference for the non-canonical purine nucleotides XTP (xanthosine triphosphate), dITP (deoxyinosine triphosphate) and ITP. Seems to function as a house-cleaning enzyme that removes non-canonical purine nucleotides from the nucleotide pool, thus preventing their incorporation into DNA/RNA and avoiding chromosomal lesions.</text>
</comment>
<evidence type="ECO:0000256" key="6">
    <source>
        <dbReference type="ARBA" id="ARBA00022842"/>
    </source>
</evidence>
<comment type="subunit">
    <text evidence="2 10">Homodimer.</text>
</comment>
<feature type="binding site" evidence="10">
    <location>
        <position position="66"/>
    </location>
    <ligand>
        <name>substrate</name>
    </ligand>
</feature>
<dbReference type="GO" id="GO:0036222">
    <property type="term" value="F:XTP diphosphatase activity"/>
    <property type="evidence" value="ECO:0007669"/>
    <property type="project" value="UniProtKB-UniRule"/>
</dbReference>
<dbReference type="Proteomes" id="UP000469440">
    <property type="component" value="Unassembled WGS sequence"/>
</dbReference>
<feature type="binding site" evidence="10">
    <location>
        <position position="169"/>
    </location>
    <ligand>
        <name>substrate</name>
    </ligand>
</feature>
<keyword evidence="7 10" id="KW-0546">Nucleotide metabolism</keyword>
<dbReference type="OrthoDB" id="9807456at2"/>
<evidence type="ECO:0000256" key="10">
    <source>
        <dbReference type="HAMAP-Rule" id="MF_01405"/>
    </source>
</evidence>
<comment type="similarity">
    <text evidence="1 10 11">Belongs to the HAM1 NTPase family.</text>
</comment>
<evidence type="ECO:0000256" key="4">
    <source>
        <dbReference type="ARBA" id="ARBA00022741"/>
    </source>
</evidence>
<feature type="binding site" evidence="10">
    <location>
        <position position="65"/>
    </location>
    <ligand>
        <name>Mg(2+)</name>
        <dbReference type="ChEBI" id="CHEBI:18420"/>
    </ligand>
</feature>
<evidence type="ECO:0000313" key="12">
    <source>
        <dbReference type="EMBL" id="MVB11895.1"/>
    </source>
</evidence>
<evidence type="ECO:0000256" key="5">
    <source>
        <dbReference type="ARBA" id="ARBA00022801"/>
    </source>
</evidence>
<evidence type="ECO:0000313" key="15">
    <source>
        <dbReference type="Proteomes" id="UP000515909"/>
    </source>
</evidence>
<dbReference type="Pfam" id="PF01725">
    <property type="entry name" value="Ham1p_like"/>
    <property type="match status" value="1"/>
</dbReference>
<dbReference type="NCBIfam" id="TIGR00042">
    <property type="entry name" value="RdgB/HAM1 family non-canonical purine NTP pyrophosphatase"/>
    <property type="match status" value="1"/>
</dbReference>
<evidence type="ECO:0000256" key="7">
    <source>
        <dbReference type="ARBA" id="ARBA00023080"/>
    </source>
</evidence>
<dbReference type="FunFam" id="3.90.950.10:FF:000001">
    <property type="entry name" value="dITP/XTP pyrophosphatase"/>
    <property type="match status" value="1"/>
</dbReference>
<keyword evidence="6 10" id="KW-0460">Magnesium</keyword>
<dbReference type="InterPro" id="IPR029001">
    <property type="entry name" value="ITPase-like_fam"/>
</dbReference>
<dbReference type="GO" id="GO:0005829">
    <property type="term" value="C:cytosol"/>
    <property type="evidence" value="ECO:0007669"/>
    <property type="project" value="TreeGrafter"/>
</dbReference>
<keyword evidence="4 10" id="KW-0547">Nucleotide-binding</keyword>
<evidence type="ECO:0000256" key="2">
    <source>
        <dbReference type="ARBA" id="ARBA00011738"/>
    </source>
</evidence>
<comment type="catalytic activity">
    <reaction evidence="9 10">
        <text>XTP + H2O = XMP + diphosphate + H(+)</text>
        <dbReference type="Rhea" id="RHEA:28610"/>
        <dbReference type="ChEBI" id="CHEBI:15377"/>
        <dbReference type="ChEBI" id="CHEBI:15378"/>
        <dbReference type="ChEBI" id="CHEBI:33019"/>
        <dbReference type="ChEBI" id="CHEBI:57464"/>
        <dbReference type="ChEBI" id="CHEBI:61314"/>
        <dbReference type="EC" id="3.6.1.66"/>
    </reaction>
</comment>
<comment type="cofactor">
    <cofactor evidence="10">
        <name>Mg(2+)</name>
        <dbReference type="ChEBI" id="CHEBI:18420"/>
    </cofactor>
    <text evidence="10">Binds 1 Mg(2+) ion per subunit.</text>
</comment>
<reference evidence="13 15" key="2">
    <citation type="submission" date="2020-08" db="EMBL/GenBank/DDBJ databases">
        <title>The isolate Caproiciproducens sp. 7D4C2 produces n-caproate at mildly acidic conditions from hexoses: genome and rBOX comparison with related strains and chain-elongating bacteria.</title>
        <authorList>
            <person name="Esquivel-Elizondo S."/>
            <person name="Bagci C."/>
            <person name="Temovska M."/>
            <person name="Jeon B.S."/>
            <person name="Bessarab I."/>
            <person name="Williams R.B.H."/>
            <person name="Huson D.H."/>
            <person name="Angenent L.T."/>
        </authorList>
    </citation>
    <scope>NUCLEOTIDE SEQUENCE [LARGE SCALE GENOMIC DNA]</scope>
    <source>
        <strain evidence="13 15">7D4C2</strain>
    </source>
</reference>
<feature type="binding site" evidence="10">
    <location>
        <begin position="148"/>
        <end position="151"/>
    </location>
    <ligand>
        <name>substrate</name>
    </ligand>
</feature>
<comment type="catalytic activity">
    <reaction evidence="8 10">
        <text>dITP + H2O = dIMP + diphosphate + H(+)</text>
        <dbReference type="Rhea" id="RHEA:28342"/>
        <dbReference type="ChEBI" id="CHEBI:15377"/>
        <dbReference type="ChEBI" id="CHEBI:15378"/>
        <dbReference type="ChEBI" id="CHEBI:33019"/>
        <dbReference type="ChEBI" id="CHEBI:61194"/>
        <dbReference type="ChEBI" id="CHEBI:61382"/>
        <dbReference type="EC" id="3.6.1.66"/>
    </reaction>
</comment>
<evidence type="ECO:0000313" key="14">
    <source>
        <dbReference type="Proteomes" id="UP000469440"/>
    </source>
</evidence>
<evidence type="ECO:0000256" key="1">
    <source>
        <dbReference type="ARBA" id="ARBA00008023"/>
    </source>
</evidence>
<dbReference type="GO" id="GO:0035870">
    <property type="term" value="F:dITP diphosphatase activity"/>
    <property type="evidence" value="ECO:0007669"/>
    <property type="project" value="UniProtKB-UniRule"/>
</dbReference>
<dbReference type="EMBL" id="VWXL01000077">
    <property type="protein sequence ID" value="MVB11895.1"/>
    <property type="molecule type" value="Genomic_DNA"/>
</dbReference>
<evidence type="ECO:0000256" key="9">
    <source>
        <dbReference type="ARBA" id="ARBA00052017"/>
    </source>
</evidence>
<gene>
    <name evidence="12" type="primary">rdgB_1</name>
    <name evidence="13" type="synonym">rdgB</name>
    <name evidence="12" type="ORF">CAFE_26240</name>
    <name evidence="13" type="ORF">HCR03_02120</name>
</gene>
<dbReference type="EC" id="3.6.1.66" evidence="10"/>
<feature type="binding site" evidence="10">
    <location>
        <begin position="174"/>
        <end position="175"/>
    </location>
    <ligand>
        <name>substrate</name>
    </ligand>
</feature>
<evidence type="ECO:0000313" key="13">
    <source>
        <dbReference type="EMBL" id="QNK41131.1"/>
    </source>
</evidence>
<dbReference type="SUPFAM" id="SSF52972">
    <property type="entry name" value="ITPase-like"/>
    <property type="match status" value="1"/>
</dbReference>
<dbReference type="Proteomes" id="UP000515909">
    <property type="component" value="Chromosome"/>
</dbReference>
<dbReference type="InterPro" id="IPR020922">
    <property type="entry name" value="dITP/XTP_pyrophosphatase"/>
</dbReference>
<reference evidence="12 14" key="1">
    <citation type="submission" date="2019-09" db="EMBL/GenBank/DDBJ databases">
        <title>Genome sequence of Clostridium sp. EA1.</title>
        <authorList>
            <person name="Poehlein A."/>
            <person name="Bengelsdorf F.R."/>
            <person name="Daniel R."/>
        </authorList>
    </citation>
    <scope>NUCLEOTIDE SEQUENCE [LARGE SCALE GENOMIC DNA]</scope>
    <source>
        <strain evidence="12 14">EA1</strain>
    </source>
</reference>
<feature type="binding site" evidence="10">
    <location>
        <begin position="7"/>
        <end position="12"/>
    </location>
    <ligand>
        <name>substrate</name>
    </ligand>
</feature>
<organism evidence="12 14">
    <name type="scientific">Caproicibacter fermentans</name>
    <dbReference type="NCBI Taxonomy" id="2576756"/>
    <lineage>
        <taxon>Bacteria</taxon>
        <taxon>Bacillati</taxon>
        <taxon>Bacillota</taxon>
        <taxon>Clostridia</taxon>
        <taxon>Eubacteriales</taxon>
        <taxon>Acutalibacteraceae</taxon>
        <taxon>Caproicibacter</taxon>
    </lineage>
</organism>
<dbReference type="GO" id="GO:0009117">
    <property type="term" value="P:nucleotide metabolic process"/>
    <property type="evidence" value="ECO:0007669"/>
    <property type="project" value="UniProtKB-KW"/>
</dbReference>
<evidence type="ECO:0000256" key="3">
    <source>
        <dbReference type="ARBA" id="ARBA00022723"/>
    </source>
</evidence>
<dbReference type="PANTHER" id="PTHR11067:SF9">
    <property type="entry name" value="INOSINE TRIPHOSPHATE PYROPHOSPHATASE"/>
    <property type="match status" value="1"/>
</dbReference>